<reference evidence="2 3" key="1">
    <citation type="submission" date="2024-11" db="EMBL/GenBank/DDBJ databases">
        <title>Chromosome-level genome assembly of the freshwater bivalve Anodonta woodiana.</title>
        <authorList>
            <person name="Chen X."/>
        </authorList>
    </citation>
    <scope>NUCLEOTIDE SEQUENCE [LARGE SCALE GENOMIC DNA]</scope>
    <source>
        <strain evidence="2">MN2024</strain>
        <tissue evidence="2">Gills</tissue>
    </source>
</reference>
<comment type="caution">
    <text evidence="2">The sequence shown here is derived from an EMBL/GenBank/DDBJ whole genome shotgun (WGS) entry which is preliminary data.</text>
</comment>
<sequence length="216" mass="25767">MMDARILLICFVIIIGIFVSRINAEEKTKNLQKRATEVAESIDLEQELKRVKRIQNRGDILDSVKRVNLDADPILSRVKRIKRSLQHVKNALEEVKKKRKFEEKPNKGKGRTFLEKRLYRAKRIERKDGVHRHNKEHKPLREEKFRTTGKIKLDLNHLLSLKEGLREIMKHKNLLNNETEIKRREMKHRKPLKPKNKIWNLDKKHKKSKTGQFAKL</sequence>
<dbReference type="Proteomes" id="UP001634394">
    <property type="component" value="Unassembled WGS sequence"/>
</dbReference>
<gene>
    <name evidence="2" type="ORF">ACJMK2_015661</name>
</gene>
<dbReference type="EMBL" id="JBJQND010000015">
    <property type="protein sequence ID" value="KAL3851971.1"/>
    <property type="molecule type" value="Genomic_DNA"/>
</dbReference>
<protein>
    <submittedName>
        <fullName evidence="2">Uncharacterized protein</fullName>
    </submittedName>
</protein>
<keyword evidence="3" id="KW-1185">Reference proteome</keyword>
<proteinExistence type="predicted"/>
<keyword evidence="1" id="KW-0732">Signal</keyword>
<dbReference type="AlphaFoldDB" id="A0ABD3UT61"/>
<evidence type="ECO:0000313" key="3">
    <source>
        <dbReference type="Proteomes" id="UP001634394"/>
    </source>
</evidence>
<organism evidence="2 3">
    <name type="scientific">Sinanodonta woodiana</name>
    <name type="common">Chinese pond mussel</name>
    <name type="synonym">Anodonta woodiana</name>
    <dbReference type="NCBI Taxonomy" id="1069815"/>
    <lineage>
        <taxon>Eukaryota</taxon>
        <taxon>Metazoa</taxon>
        <taxon>Spiralia</taxon>
        <taxon>Lophotrochozoa</taxon>
        <taxon>Mollusca</taxon>
        <taxon>Bivalvia</taxon>
        <taxon>Autobranchia</taxon>
        <taxon>Heteroconchia</taxon>
        <taxon>Palaeoheterodonta</taxon>
        <taxon>Unionida</taxon>
        <taxon>Unionoidea</taxon>
        <taxon>Unionidae</taxon>
        <taxon>Unioninae</taxon>
        <taxon>Sinanodonta</taxon>
    </lineage>
</organism>
<evidence type="ECO:0000313" key="2">
    <source>
        <dbReference type="EMBL" id="KAL3851971.1"/>
    </source>
</evidence>
<feature type="signal peptide" evidence="1">
    <location>
        <begin position="1"/>
        <end position="24"/>
    </location>
</feature>
<name>A0ABD3UT61_SINWO</name>
<accession>A0ABD3UT61</accession>
<evidence type="ECO:0000256" key="1">
    <source>
        <dbReference type="SAM" id="SignalP"/>
    </source>
</evidence>
<feature type="chain" id="PRO_5044837360" evidence="1">
    <location>
        <begin position="25"/>
        <end position="216"/>
    </location>
</feature>